<dbReference type="Proteomes" id="UP000249008">
    <property type="component" value="Chromosome 1"/>
</dbReference>
<dbReference type="RefSeq" id="WP_005976981.1">
    <property type="nucleotide sequence ID" value="NZ_BAABXY010000001.1"/>
</dbReference>
<sequence>MKREVENQLDQKLIDAIVKFNSLLRESFIKKEKISLKIDVPKFEPKELTNYRELKTAIECLRHNYREMLRYIKLDNYTPLLKIVFLYEEENSFPVILNLDLQQYLESDFFVGKEILNIKKIM</sequence>
<gene>
    <name evidence="1" type="ORF">NCTC12112_01125</name>
</gene>
<reference evidence="1 2" key="1">
    <citation type="submission" date="2018-06" db="EMBL/GenBank/DDBJ databases">
        <authorList>
            <consortium name="Pathogen Informatics"/>
            <person name="Doyle S."/>
        </authorList>
    </citation>
    <scope>NUCLEOTIDE SEQUENCE [LARGE SCALE GENOMIC DNA]</scope>
    <source>
        <strain evidence="1 2">NCTC12112</strain>
    </source>
</reference>
<accession>A0AAX1TMZ5</accession>
<evidence type="ECO:0000313" key="1">
    <source>
        <dbReference type="EMBL" id="SQJ01205.1"/>
    </source>
</evidence>
<proteinExistence type="predicted"/>
<organism evidence="1 2">
    <name type="scientific">Fusobacterium ulcerans</name>
    <dbReference type="NCBI Taxonomy" id="861"/>
    <lineage>
        <taxon>Bacteria</taxon>
        <taxon>Fusobacteriati</taxon>
        <taxon>Fusobacteriota</taxon>
        <taxon>Fusobacteriia</taxon>
        <taxon>Fusobacteriales</taxon>
        <taxon>Fusobacteriaceae</taxon>
        <taxon>Fusobacterium</taxon>
    </lineage>
</organism>
<dbReference type="GeneID" id="78455696"/>
<protein>
    <submittedName>
        <fullName evidence="1">Uncharacterized protein</fullName>
    </submittedName>
</protein>
<dbReference type="EMBL" id="LS483487">
    <property type="protein sequence ID" value="SQJ01205.1"/>
    <property type="molecule type" value="Genomic_DNA"/>
</dbReference>
<dbReference type="AlphaFoldDB" id="A0AAX1TMZ5"/>
<dbReference type="KEGG" id="ful:C4N20_12800"/>
<name>A0AAX1TMZ5_9FUSO</name>
<evidence type="ECO:0000313" key="2">
    <source>
        <dbReference type="Proteomes" id="UP000249008"/>
    </source>
</evidence>